<keyword evidence="1" id="KW-0812">Transmembrane</keyword>
<proteinExistence type="predicted"/>
<accession>A0ABV2LZY4</accession>
<organism evidence="2 3">
    <name type="scientific">Blautia caecimuris</name>
    <dbReference type="NCBI Taxonomy" id="1796615"/>
    <lineage>
        <taxon>Bacteria</taxon>
        <taxon>Bacillati</taxon>
        <taxon>Bacillota</taxon>
        <taxon>Clostridia</taxon>
        <taxon>Lachnospirales</taxon>
        <taxon>Lachnospiraceae</taxon>
        <taxon>Blautia</taxon>
    </lineage>
</organism>
<keyword evidence="3" id="KW-1185">Reference proteome</keyword>
<dbReference type="RefSeq" id="WP_257464205.1">
    <property type="nucleotide sequence ID" value="NZ_BAABXP010000006.1"/>
</dbReference>
<evidence type="ECO:0000256" key="1">
    <source>
        <dbReference type="SAM" id="Phobius"/>
    </source>
</evidence>
<comment type="caution">
    <text evidence="2">The sequence shown here is derived from an EMBL/GenBank/DDBJ whole genome shotgun (WGS) entry which is preliminary data.</text>
</comment>
<dbReference type="Proteomes" id="UP001549106">
    <property type="component" value="Unassembled WGS sequence"/>
</dbReference>
<gene>
    <name evidence="2" type="ORF">ABID24_000994</name>
</gene>
<keyword evidence="1" id="KW-0472">Membrane</keyword>
<name>A0ABV2LZY4_9FIRM</name>
<evidence type="ECO:0000313" key="3">
    <source>
        <dbReference type="Proteomes" id="UP001549106"/>
    </source>
</evidence>
<reference evidence="2 3" key="1">
    <citation type="submission" date="2024-06" db="EMBL/GenBank/DDBJ databases">
        <title>Genomic Encyclopedia of Type Strains, Phase IV (KMG-IV): sequencing the most valuable type-strain genomes for metagenomic binning, comparative biology and taxonomic classification.</title>
        <authorList>
            <person name="Goeker M."/>
        </authorList>
    </citation>
    <scope>NUCLEOTIDE SEQUENCE [LARGE SCALE GENOMIC DNA]</scope>
    <source>
        <strain evidence="2 3">DSM 29492</strain>
    </source>
</reference>
<keyword evidence="1" id="KW-1133">Transmembrane helix</keyword>
<protein>
    <submittedName>
        <fullName evidence="2">Uncharacterized protein</fullName>
    </submittedName>
</protein>
<evidence type="ECO:0000313" key="2">
    <source>
        <dbReference type="EMBL" id="MET3749760.1"/>
    </source>
</evidence>
<sequence length="110" mass="12656">MTFAEQISIISFAVILVFCMAAYLRSHSRYENGIFHKASCCLLYGYLKISLAAGYARRAVMMKLGSICSSYHFQDAPETFRHKENRLRELQMEISRSGYAKHSHNLKILN</sequence>
<feature type="transmembrane region" description="Helical" evidence="1">
    <location>
        <begin position="6"/>
        <end position="24"/>
    </location>
</feature>
<dbReference type="EMBL" id="JBEPMJ010000005">
    <property type="protein sequence ID" value="MET3749760.1"/>
    <property type="molecule type" value="Genomic_DNA"/>
</dbReference>